<dbReference type="Pfam" id="PF25792">
    <property type="entry name" value="BREX_BrxC_helical"/>
    <property type="match status" value="1"/>
</dbReference>
<evidence type="ECO:0000313" key="3">
    <source>
        <dbReference type="EMBL" id="KAB5326828.1"/>
    </source>
</evidence>
<feature type="domain" description="Probable ATP-binding protein BrxC winged helix-turn-helix" evidence="1">
    <location>
        <begin position="793"/>
        <end position="853"/>
    </location>
</feature>
<feature type="domain" description="Probable ATP-binding protein BrxC alpha-helical" evidence="2">
    <location>
        <begin position="891"/>
        <end position="1006"/>
    </location>
</feature>
<evidence type="ECO:0000313" key="4">
    <source>
        <dbReference type="EMBL" id="RGW35347.1"/>
    </source>
</evidence>
<protein>
    <submittedName>
        <fullName evidence="4">BREX system P-loop protein BrxC</fullName>
    </submittedName>
</protein>
<dbReference type="InterPro" id="IPR058037">
    <property type="entry name" value="BREX_BrxC_helical"/>
</dbReference>
<dbReference type="EMBL" id="WCLA01000022">
    <property type="protein sequence ID" value="KAB5326828.1"/>
    <property type="molecule type" value="Genomic_DNA"/>
</dbReference>
<dbReference type="AlphaFoldDB" id="A0A413B9J6"/>
<evidence type="ECO:0000313" key="5">
    <source>
        <dbReference type="Proteomes" id="UP000285150"/>
    </source>
</evidence>
<comment type="caution">
    <text evidence="4">The sequence shown here is derived from an EMBL/GenBank/DDBJ whole genome shotgun (WGS) entry which is preliminary data.</text>
</comment>
<sequence length="1196" mass="137851">MYKTMLQKEIYNKPIEREVNPAVSASDMKPEVINVEIEEYVFTEEIVIGLYNVINGIREANVSHNGIWINGFYGSGKSHFLKYLRYLFHKDYASKAFERLAQAVKECNEKDLGFAVSNLDIANIRNWVIDRANIEIVMFNIGSVHNARANDKNTFTEVFWNEYHRHRGFNQFSLPLAQYIEKPLAEAGKFDEFKAMIPNWDRDAGQYVNTELDLVLETAKEVLPSLSIDAIRRTIVDDTMNVSVESFATEMARYAEGKGEDFRLLFLVDEVSQFIDSRKGLLLQLQEVATELNNKCNGSVWVACTAQQDLSQVVAGSQIRQTDDAYGKIMGRFTIKVSLSASKPEYITKVRLLEKNGNGEAELIEMYKRKKAALETQFQLPTSFNAYDTQTDFVDFYPFLPYQFKLIKLVLDNLVDIDFIDKQQGGTERSIIKVAHTTAKLAKDEEVGNLIAFDQFYDTVIRGSLTALGQRAISNGLGMIDEIEDEAERNFGRRVIEVLFLICHLQDSNKLVFPATLYNVVTLLMKRVDDSRNDIKLRVENILEYLCSKNIIRKEITKGNVEVYDFYTEDEREVAATIDNQMVDTSTMAEELRKLIHGYLTNISNKKTFYSRNASIGEKILGRNYLNANNPDMWVNFEFEDEREPEIISFSNRDGNVIFYMTPAFRSKNFYEDFYWYCKVQRYVSSCAQTTLSQSRQKAKTEFEQRAATLFNTKIKAAFKNIFDKCVIISGQNIETSITNTGNERYNSALEAAFANTFRYAHLVTGSVPKNQNELIVSINRPYDENEYKISPLSEAEQEVDNYLSRKVVTVDMLTVIADFERAPYGWSEYFTANIVNELTRRRMWKFLYNNNPQIETSFIAQNLMREKQKFTLKRAESISLELIARFTTSWKNVFNKVGALPSDGEELMRQCKADLENWNVTQSELIGALNGLPFCHFVEEFRTIVLEWKKNSDAPTFFNKVISEESKAKETFDKFKEVKDFYERCIKSVPGHKGLYTDIIEFIRSNNDNFTYLDKTEREKANNLQRITTDEWPMDKMRAYGKLRDELRSDIENTVESLKSEIVAAISDVYVEMEQMVIDKELNGFTLPPKGSVITRMTIGTQNIAKLRNELGEVETLKVQLVEIINAEIKRRKSASTYTPDDKPSPVLKETKTAYLPRPKNGGILHSEAEVDEYLESLRRSLMKYINNNEDILIK</sequence>
<dbReference type="EMBL" id="QSAF01000004">
    <property type="protein sequence ID" value="RGW35347.1"/>
    <property type="molecule type" value="Genomic_DNA"/>
</dbReference>
<dbReference type="Pfam" id="PF25791">
    <property type="entry name" value="WHD_BREX_BrxC"/>
    <property type="match status" value="1"/>
</dbReference>
<gene>
    <name evidence="4" type="primary">brxC</name>
    <name evidence="4" type="ORF">DWV77_05190</name>
    <name evidence="3" type="ORF">F9950_11320</name>
</gene>
<dbReference type="InterPro" id="IPR047679">
    <property type="entry name" value="BREX_BrxC"/>
</dbReference>
<evidence type="ECO:0000259" key="2">
    <source>
        <dbReference type="Pfam" id="PF25792"/>
    </source>
</evidence>
<dbReference type="SUPFAM" id="SSF52540">
    <property type="entry name" value="P-loop containing nucleoside triphosphate hydrolases"/>
    <property type="match status" value="1"/>
</dbReference>
<reference evidence="3 6" key="2">
    <citation type="journal article" date="2019" name="Nat. Med.">
        <title>A library of human gut bacterial isolates paired with longitudinal multiomics data enables mechanistic microbiome research.</title>
        <authorList>
            <person name="Poyet M."/>
            <person name="Groussin M."/>
            <person name="Gibbons S.M."/>
            <person name="Avila-Pacheco J."/>
            <person name="Jiang X."/>
            <person name="Kearney S.M."/>
            <person name="Perrotta A.R."/>
            <person name="Berdy B."/>
            <person name="Zhao S."/>
            <person name="Lieberman T.D."/>
            <person name="Swanson P.K."/>
            <person name="Smith M."/>
            <person name="Roesemann S."/>
            <person name="Alexander J.E."/>
            <person name="Rich S.A."/>
            <person name="Livny J."/>
            <person name="Vlamakis H."/>
            <person name="Clish C."/>
            <person name="Bullock K."/>
            <person name="Deik A."/>
            <person name="Scott J."/>
            <person name="Pierce K.A."/>
            <person name="Xavier R.J."/>
            <person name="Alm E.J."/>
        </authorList>
    </citation>
    <scope>NUCLEOTIDE SEQUENCE [LARGE SCALE GENOMIC DNA]</scope>
    <source>
        <strain evidence="3 6">BIOML-A2</strain>
    </source>
</reference>
<reference evidence="4 5" key="1">
    <citation type="submission" date="2018-08" db="EMBL/GenBank/DDBJ databases">
        <title>A genome reference for cultivated species of the human gut microbiota.</title>
        <authorList>
            <person name="Zou Y."/>
            <person name="Xue W."/>
            <person name="Luo G."/>
        </authorList>
    </citation>
    <scope>NUCLEOTIDE SEQUENCE [LARGE SCALE GENOMIC DNA]</scope>
    <source>
        <strain evidence="4 5">AF12-7</strain>
    </source>
</reference>
<dbReference type="NCBIfam" id="NF033441">
    <property type="entry name" value="BREX_BrxC"/>
    <property type="match status" value="1"/>
</dbReference>
<proteinExistence type="predicted"/>
<evidence type="ECO:0000259" key="1">
    <source>
        <dbReference type="Pfam" id="PF25791"/>
    </source>
</evidence>
<dbReference type="InterPro" id="IPR027417">
    <property type="entry name" value="P-loop_NTPase"/>
</dbReference>
<name>A0A413B9J6_BACSE</name>
<evidence type="ECO:0000313" key="6">
    <source>
        <dbReference type="Proteomes" id="UP000431177"/>
    </source>
</evidence>
<dbReference type="Proteomes" id="UP000285150">
    <property type="component" value="Unassembled WGS sequence"/>
</dbReference>
<accession>A0A413B9J6</accession>
<dbReference type="InterPro" id="IPR058038">
    <property type="entry name" value="BREX_BrxC_wHTH"/>
</dbReference>
<organism evidence="4 5">
    <name type="scientific">Bacteroides stercoris</name>
    <dbReference type="NCBI Taxonomy" id="46506"/>
    <lineage>
        <taxon>Bacteria</taxon>
        <taxon>Pseudomonadati</taxon>
        <taxon>Bacteroidota</taxon>
        <taxon>Bacteroidia</taxon>
        <taxon>Bacteroidales</taxon>
        <taxon>Bacteroidaceae</taxon>
        <taxon>Bacteroides</taxon>
    </lineage>
</organism>
<dbReference type="Proteomes" id="UP000431177">
    <property type="component" value="Unassembled WGS sequence"/>
</dbReference>